<dbReference type="InterPro" id="IPR052348">
    <property type="entry name" value="Metallopeptidase_M50B"/>
</dbReference>
<protein>
    <submittedName>
        <fullName evidence="9">Site-2 protease family protein</fullName>
    </submittedName>
</protein>
<name>A0A2M7LLC8_9BACT</name>
<dbReference type="EMBL" id="PFJH01000043">
    <property type="protein sequence ID" value="PIX68849.1"/>
    <property type="molecule type" value="Genomic_DNA"/>
</dbReference>
<evidence type="ECO:0000256" key="1">
    <source>
        <dbReference type="ARBA" id="ARBA00001947"/>
    </source>
</evidence>
<comment type="similarity">
    <text evidence="3">Belongs to the peptidase M50B family.</text>
</comment>
<dbReference type="PANTHER" id="PTHR35864:SF1">
    <property type="entry name" value="ZINC METALLOPROTEASE YWHC-RELATED"/>
    <property type="match status" value="1"/>
</dbReference>
<sequence>IFSPLITINLVLGIFNLLPIHPLDGFKIVGGLVNEDQAHEWFQLQRYGMIFLLLFIIPLGSNSMLDMVMQPILKFVIPLFLPSLPGMGVI</sequence>
<evidence type="ECO:0000256" key="7">
    <source>
        <dbReference type="SAM" id="Phobius"/>
    </source>
</evidence>
<evidence type="ECO:0000256" key="6">
    <source>
        <dbReference type="ARBA" id="ARBA00023136"/>
    </source>
</evidence>
<feature type="non-terminal residue" evidence="9">
    <location>
        <position position="1"/>
    </location>
</feature>
<dbReference type="PANTHER" id="PTHR35864">
    <property type="entry name" value="ZINC METALLOPROTEASE MJ0611-RELATED"/>
    <property type="match status" value="1"/>
</dbReference>
<feature type="domain" description="Peptidase M50" evidence="8">
    <location>
        <begin position="5"/>
        <end position="37"/>
    </location>
</feature>
<reference evidence="10" key="1">
    <citation type="submission" date="2017-09" db="EMBL/GenBank/DDBJ databases">
        <title>Depth-based differentiation of microbial function through sediment-hosted aquifers and enrichment of novel symbionts in the deep terrestrial subsurface.</title>
        <authorList>
            <person name="Probst A.J."/>
            <person name="Ladd B."/>
            <person name="Jarett J.K."/>
            <person name="Geller-Mcgrath D.E."/>
            <person name="Sieber C.M.K."/>
            <person name="Emerson J.B."/>
            <person name="Anantharaman K."/>
            <person name="Thomas B.C."/>
            <person name="Malmstrom R."/>
            <person name="Stieglmeier M."/>
            <person name="Klingl A."/>
            <person name="Woyke T."/>
            <person name="Ryan C.M."/>
            <person name="Banfield J.F."/>
        </authorList>
    </citation>
    <scope>NUCLEOTIDE SEQUENCE [LARGE SCALE GENOMIC DNA]</scope>
</reference>
<evidence type="ECO:0000256" key="3">
    <source>
        <dbReference type="ARBA" id="ARBA00007931"/>
    </source>
</evidence>
<dbReference type="Proteomes" id="UP000228500">
    <property type="component" value="Unassembled WGS sequence"/>
</dbReference>
<dbReference type="Pfam" id="PF02163">
    <property type="entry name" value="Peptidase_M50"/>
    <property type="match status" value="1"/>
</dbReference>
<evidence type="ECO:0000256" key="2">
    <source>
        <dbReference type="ARBA" id="ARBA00004141"/>
    </source>
</evidence>
<dbReference type="GO" id="GO:0016020">
    <property type="term" value="C:membrane"/>
    <property type="evidence" value="ECO:0007669"/>
    <property type="project" value="UniProtKB-SubCell"/>
</dbReference>
<evidence type="ECO:0000256" key="5">
    <source>
        <dbReference type="ARBA" id="ARBA00022989"/>
    </source>
</evidence>
<evidence type="ECO:0000313" key="10">
    <source>
        <dbReference type="Proteomes" id="UP000228500"/>
    </source>
</evidence>
<organism evidence="9 10">
    <name type="scientific">Candidatus Roizmanbacteria bacterium CG_4_10_14_3_um_filter_39_13</name>
    <dbReference type="NCBI Taxonomy" id="1974831"/>
    <lineage>
        <taxon>Bacteria</taxon>
        <taxon>Candidatus Roizmaniibacteriota</taxon>
    </lineage>
</organism>
<keyword evidence="4 7" id="KW-0812">Transmembrane</keyword>
<comment type="subcellular location">
    <subcellularLocation>
        <location evidence="2">Membrane</location>
        <topology evidence="2">Multi-pass membrane protein</topology>
    </subcellularLocation>
</comment>
<dbReference type="AlphaFoldDB" id="A0A2M7LLC8"/>
<comment type="cofactor">
    <cofactor evidence="1">
        <name>Zn(2+)</name>
        <dbReference type="ChEBI" id="CHEBI:29105"/>
    </cofactor>
</comment>
<keyword evidence="9" id="KW-0645">Protease</keyword>
<dbReference type="InterPro" id="IPR008915">
    <property type="entry name" value="Peptidase_M50"/>
</dbReference>
<evidence type="ECO:0000313" key="9">
    <source>
        <dbReference type="EMBL" id="PIX68849.1"/>
    </source>
</evidence>
<proteinExistence type="inferred from homology"/>
<dbReference type="GO" id="GO:0008233">
    <property type="term" value="F:peptidase activity"/>
    <property type="evidence" value="ECO:0007669"/>
    <property type="project" value="UniProtKB-KW"/>
</dbReference>
<accession>A0A2M7LLC8</accession>
<keyword evidence="9" id="KW-0378">Hydrolase</keyword>
<keyword evidence="5 7" id="KW-1133">Transmembrane helix</keyword>
<gene>
    <name evidence="9" type="ORF">COZ40_01110</name>
</gene>
<feature type="transmembrane region" description="Helical" evidence="7">
    <location>
        <begin position="47"/>
        <end position="65"/>
    </location>
</feature>
<dbReference type="GO" id="GO:0006508">
    <property type="term" value="P:proteolysis"/>
    <property type="evidence" value="ECO:0007669"/>
    <property type="project" value="UniProtKB-KW"/>
</dbReference>
<evidence type="ECO:0000259" key="8">
    <source>
        <dbReference type="Pfam" id="PF02163"/>
    </source>
</evidence>
<keyword evidence="6 7" id="KW-0472">Membrane</keyword>
<comment type="caution">
    <text evidence="9">The sequence shown here is derived from an EMBL/GenBank/DDBJ whole genome shotgun (WGS) entry which is preliminary data.</text>
</comment>
<evidence type="ECO:0000256" key="4">
    <source>
        <dbReference type="ARBA" id="ARBA00022692"/>
    </source>
</evidence>